<dbReference type="InterPro" id="IPR016187">
    <property type="entry name" value="CTDL_fold"/>
</dbReference>
<evidence type="ECO:0000256" key="1">
    <source>
        <dbReference type="ARBA" id="ARBA00022729"/>
    </source>
</evidence>
<dbReference type="Pfam" id="PF00084">
    <property type="entry name" value="Sushi"/>
    <property type="match status" value="4"/>
</dbReference>
<dbReference type="EMBL" id="UYJE01002868">
    <property type="protein sequence ID" value="VDI14415.1"/>
    <property type="molecule type" value="Genomic_DNA"/>
</dbReference>
<proteinExistence type="predicted"/>
<evidence type="ECO:0000256" key="2">
    <source>
        <dbReference type="ARBA" id="ARBA00023157"/>
    </source>
</evidence>
<dbReference type="InterPro" id="IPR035976">
    <property type="entry name" value="Sushi/SCR/CCP_sf"/>
</dbReference>
<evidence type="ECO:0000256" key="3">
    <source>
        <dbReference type="PROSITE-ProRule" id="PRU00302"/>
    </source>
</evidence>
<evidence type="ECO:0000256" key="5">
    <source>
        <dbReference type="SAM" id="SignalP"/>
    </source>
</evidence>
<feature type="domain" description="C-type lectin" evidence="6">
    <location>
        <begin position="419"/>
        <end position="534"/>
    </location>
</feature>
<dbReference type="InterPro" id="IPR035234">
    <property type="entry name" value="IgGFc-bd_N"/>
</dbReference>
<evidence type="ECO:0000259" key="7">
    <source>
        <dbReference type="PROSITE" id="PS50923"/>
    </source>
</evidence>
<accession>A0A8B6D5Y8</accession>
<dbReference type="Gene3D" id="3.10.100.10">
    <property type="entry name" value="Mannose-Binding Protein A, subunit A"/>
    <property type="match status" value="1"/>
</dbReference>
<dbReference type="SMART" id="SM00032">
    <property type="entry name" value="CCP"/>
    <property type="match status" value="6"/>
</dbReference>
<dbReference type="SUPFAM" id="SSF57535">
    <property type="entry name" value="Complement control module/SCR domain"/>
    <property type="match status" value="5"/>
</dbReference>
<dbReference type="Gene3D" id="2.10.70.10">
    <property type="entry name" value="Complement Module, domain 1"/>
    <property type="match status" value="5"/>
</dbReference>
<dbReference type="Pfam" id="PF00059">
    <property type="entry name" value="Lectin_C"/>
    <property type="match status" value="1"/>
</dbReference>
<feature type="domain" description="Sushi" evidence="7">
    <location>
        <begin position="1084"/>
        <end position="1143"/>
    </location>
</feature>
<keyword evidence="4" id="KW-0812">Transmembrane</keyword>
<dbReference type="CDD" id="cd00033">
    <property type="entry name" value="CCP"/>
    <property type="match status" value="4"/>
</dbReference>
<evidence type="ECO:0000313" key="8">
    <source>
        <dbReference type="EMBL" id="VDI14415.1"/>
    </source>
</evidence>
<dbReference type="OrthoDB" id="6096410at2759"/>
<keyword evidence="2 3" id="KW-1015">Disulfide bond</keyword>
<evidence type="ECO:0000256" key="4">
    <source>
        <dbReference type="SAM" id="Phobius"/>
    </source>
</evidence>
<dbReference type="Pfam" id="PF17517">
    <property type="entry name" value="IgGFc_binding"/>
    <property type="match status" value="2"/>
</dbReference>
<feature type="disulfide bond" evidence="3">
    <location>
        <begin position="1360"/>
        <end position="1387"/>
    </location>
</feature>
<gene>
    <name evidence="8" type="ORF">MGAL_10B020851</name>
</gene>
<keyword evidence="3" id="KW-0768">Sushi</keyword>
<feature type="signal peptide" evidence="5">
    <location>
        <begin position="1"/>
        <end position="18"/>
    </location>
</feature>
<keyword evidence="1 5" id="KW-0732">Signal</keyword>
<dbReference type="Proteomes" id="UP000596742">
    <property type="component" value="Unassembled WGS sequence"/>
</dbReference>
<feature type="chain" id="PRO_5032435814" evidence="5">
    <location>
        <begin position="19"/>
        <end position="1491"/>
    </location>
</feature>
<comment type="caution">
    <text evidence="3">Lacks conserved residue(s) required for the propagation of feature annotation.</text>
</comment>
<dbReference type="PANTHER" id="PTHR46534:SF1">
    <property type="entry name" value="IGGFC-BINDING PROTEIN N-TERMINAL DOMAIN-CONTAINING PROTEIN"/>
    <property type="match status" value="1"/>
</dbReference>
<evidence type="ECO:0000313" key="9">
    <source>
        <dbReference type="Proteomes" id="UP000596742"/>
    </source>
</evidence>
<dbReference type="InterPro" id="IPR000436">
    <property type="entry name" value="Sushi_SCR_CCP_dom"/>
</dbReference>
<feature type="domain" description="Sushi" evidence="7">
    <location>
        <begin position="1325"/>
        <end position="1389"/>
    </location>
</feature>
<evidence type="ECO:0000259" key="6">
    <source>
        <dbReference type="PROSITE" id="PS50041"/>
    </source>
</evidence>
<reference evidence="8" key="1">
    <citation type="submission" date="2018-11" db="EMBL/GenBank/DDBJ databases">
        <authorList>
            <person name="Alioto T."/>
            <person name="Alioto T."/>
        </authorList>
    </citation>
    <scope>NUCLEOTIDE SEQUENCE</scope>
</reference>
<protein>
    <submittedName>
        <fullName evidence="8">CUB and sushi domain-containing protein</fullName>
    </submittedName>
</protein>
<keyword evidence="9" id="KW-1185">Reference proteome</keyword>
<sequence>MFIALSLVTLLSVLTCDAETSLKSFDTLEAVSYQFHLSNDEIPQYGVIGDIAIYITLSGVRDIHVSGVTLKARFNNLATITVYPTLSLDSQYKIISYCQILGSCHVGFAGLKNKSTNINITLPKVDKIELDVNGTTYYSEDVISVQLTNYQAILLECIECELTNTIIESSGSLAVFSGGSGTVVRKGVIESTFLTQMPPLSTWGKEFLLINSNIDDGRDVYRIVSRFPETTVNIDGFDSVTFGDRNHWIQRLINSGTVLHIVSNKPILICQLIYDGLNNAAMIVVPPVEQYSNNSFSLLCHDNIHLLFEGNSWNTIHIKEIENGTLSIISNSRFVARSYDIINDSNAFCHVRNDGSIFALVSVNLLTADDHIDIQYISGYRLKKIPVSSPKTVIPGDLVDNDGDGKIDEDDCSAISDSFHFHKNDDSDYQKSLDECTKEKKVLAKLNTTERYEKAIEYLLFQGSDVESDIYIGLQKSASTEWKYEWTDGELLTDAKWYTGYPQHQDITSCVAISIKDFTLVEYDCGTKLSVLCTDWADFEGKDCKNMPSGTQDHKGISFLFPVWDLSLNTGLVNLDLSATRSSSKPVDLHVYRQGRLDVSAPSQTFSDSFIHSFNNISVGISGHLTVIRVESSNSDELSLQILLHQDNSGIKKSISTLLYPTDVWGLEYYAASYCTSSCESYCLITAASFNTKVGVLLRNYNVTVKVHSSSNVIKIEDKLSFDILIDRYQYVVLKSSDDLTGTYIRGDNPISVICGSDFQKFTVAEQLLPVKYFSKDSFSNVFQLYDDSSLNMEYFIRVLTSQSDTICSISTTGSNTFTSTEHLQRKGDYIQFPILESSDLHSINCNKPVQVWNIVIDNEVSGTMTIVPTSLQYYYSNTWHTPDATNGVVQKLYAYKTSTNFPLKYKDQSWSGTKGFVTKLLEATTYTTTTDHYNITFFLWSIGHQDGYAFGTHLAMTLFEQSTCHLGQTADEDCDGHTNEELCTLLGYHFVPEKYIFEVGKYLPDFDLDGNYDEDCAYIVPDCRKPMIPNTTISDYTTASKTYVTSTFSKFDCEEGFTIANTSVTKIECYADGKWMPERICIKDCPDPSTVYNNSEIVNGTSFAVRSSVMMNCVDNFTLIGHDVLECTGNGTWTIDVFYCSPDCVDPVTVYDNSVIEHGTSWAVGNNITMACMDGFTLLGDNILKCTNDSIWSKDVFSCAADCTDPTPAVQYSEVINPSGLSTFPVDDEYSLTCKTGYSVNGKSVMTCYTNSTWSQPQFSCVPGCGDPRKDIPHSVILNYTEGKPFDAGIDLVMACKTSTTQVGEETVVCLTDKTWNKTLKCIPDCSDPRLEVEVENATLTGFKTGSTTAYKSQYKFRCNLKYRMIGNSYIVCLENSTWSQPQFYCEPCKCPCRRVGVPRYTEVTPEVVNQIQVETSLDLAVNEKILSAYIRLKTSVPNKKQVAKSIGYVGAAFLVVILGSIVLLDIPTLWKHLKHLINRITNFYRYIRH</sequence>
<comment type="caution">
    <text evidence="8">The sequence shown here is derived from an EMBL/GenBank/DDBJ whole genome shotgun (WGS) entry which is preliminary data.</text>
</comment>
<keyword evidence="4" id="KW-0472">Membrane</keyword>
<name>A0A8B6D5Y8_MYTGA</name>
<dbReference type="PANTHER" id="PTHR46534">
    <property type="entry name" value="IGGFC_BINDING DOMAIN-CONTAINING PROTEIN"/>
    <property type="match status" value="1"/>
</dbReference>
<feature type="transmembrane region" description="Helical" evidence="4">
    <location>
        <begin position="1448"/>
        <end position="1472"/>
    </location>
</feature>
<dbReference type="SUPFAM" id="SSF56436">
    <property type="entry name" value="C-type lectin-like"/>
    <property type="match status" value="1"/>
</dbReference>
<keyword evidence="4" id="KW-1133">Transmembrane helix</keyword>
<feature type="disulfide bond" evidence="3">
    <location>
        <begin position="1114"/>
        <end position="1141"/>
    </location>
</feature>
<feature type="domain" description="Sushi" evidence="7">
    <location>
        <begin position="1202"/>
        <end position="1264"/>
    </location>
</feature>
<dbReference type="InterPro" id="IPR016186">
    <property type="entry name" value="C-type_lectin-like/link_sf"/>
</dbReference>
<organism evidence="8 9">
    <name type="scientific">Mytilus galloprovincialis</name>
    <name type="common">Mediterranean mussel</name>
    <dbReference type="NCBI Taxonomy" id="29158"/>
    <lineage>
        <taxon>Eukaryota</taxon>
        <taxon>Metazoa</taxon>
        <taxon>Spiralia</taxon>
        <taxon>Lophotrochozoa</taxon>
        <taxon>Mollusca</taxon>
        <taxon>Bivalvia</taxon>
        <taxon>Autobranchia</taxon>
        <taxon>Pteriomorphia</taxon>
        <taxon>Mytilida</taxon>
        <taxon>Mytiloidea</taxon>
        <taxon>Mytilidae</taxon>
        <taxon>Mytilinae</taxon>
        <taxon>Mytilus</taxon>
    </lineage>
</organism>
<dbReference type="PROSITE" id="PS50041">
    <property type="entry name" value="C_TYPE_LECTIN_2"/>
    <property type="match status" value="1"/>
</dbReference>
<feature type="disulfide bond" evidence="3">
    <location>
        <begin position="1235"/>
        <end position="1262"/>
    </location>
</feature>
<dbReference type="InterPro" id="IPR001304">
    <property type="entry name" value="C-type_lectin-like"/>
</dbReference>
<dbReference type="CDD" id="cd00037">
    <property type="entry name" value="CLECT"/>
    <property type="match status" value="1"/>
</dbReference>
<dbReference type="PROSITE" id="PS50923">
    <property type="entry name" value="SUSHI"/>
    <property type="match status" value="3"/>
</dbReference>